<dbReference type="Proteomes" id="UP001182556">
    <property type="component" value="Unassembled WGS sequence"/>
</dbReference>
<dbReference type="AlphaFoldDB" id="A0AAD9CVN9"/>
<feature type="region of interest" description="Disordered" evidence="1">
    <location>
        <begin position="313"/>
        <end position="423"/>
    </location>
</feature>
<organism evidence="2 3">
    <name type="scientific">Papiliotrema laurentii</name>
    <name type="common">Cryptococcus laurentii</name>
    <dbReference type="NCBI Taxonomy" id="5418"/>
    <lineage>
        <taxon>Eukaryota</taxon>
        <taxon>Fungi</taxon>
        <taxon>Dikarya</taxon>
        <taxon>Basidiomycota</taxon>
        <taxon>Agaricomycotina</taxon>
        <taxon>Tremellomycetes</taxon>
        <taxon>Tremellales</taxon>
        <taxon>Rhynchogastremaceae</taxon>
        <taxon>Papiliotrema</taxon>
    </lineage>
</organism>
<sequence length="423" mass="46356">MSNIASTSQLPPAAQDHLDLQCKVCSKSWPVVTFLPVAGKAKGRDNERVCSRCSDPAGEQRRWTQSYYKMEWRMQYARRKQSEHAVRYTSKNVQPAPSLDQTRPPEPSGSKSTPAPIAPPKPTQTSPKLPAFYLQNPVSSIASTFDEIPQPVARSQAPHSSARPGFGSVAGPPRTLAPLPARLLNEPNRAMIWFQTMYKTDPSNSVSQSFLYRHYVSSMVTESPASITCLILSPAESHLAETVLGRPVFKIPELLKGADFMRLVATIYPGVNLAKEGYLCIGIQRRTTEEVDRGWRNVLRWMQTERVLSGQLNLRSPPIASPLSSPSSHGSSLGRKRRKLDDKPARPRKLHGLPPLDTKKAVVDLSTGATLVPLSATGYPPPSTPTRGSPLDVPDVSVVQAAEVESDSDNPFSFQPPGLPEPE</sequence>
<dbReference type="EMBL" id="JAODAN010000009">
    <property type="protein sequence ID" value="KAK1922327.1"/>
    <property type="molecule type" value="Genomic_DNA"/>
</dbReference>
<evidence type="ECO:0000256" key="1">
    <source>
        <dbReference type="SAM" id="MobiDB-lite"/>
    </source>
</evidence>
<evidence type="ECO:0000313" key="3">
    <source>
        <dbReference type="Proteomes" id="UP001182556"/>
    </source>
</evidence>
<proteinExistence type="predicted"/>
<feature type="compositionally biased region" description="Polar residues" evidence="1">
    <location>
        <begin position="89"/>
        <end position="101"/>
    </location>
</feature>
<evidence type="ECO:0000313" key="2">
    <source>
        <dbReference type="EMBL" id="KAK1922327.1"/>
    </source>
</evidence>
<name>A0AAD9CVN9_PAPLA</name>
<accession>A0AAD9CVN9</accession>
<feature type="region of interest" description="Disordered" evidence="1">
    <location>
        <begin position="151"/>
        <end position="172"/>
    </location>
</feature>
<reference evidence="2" key="1">
    <citation type="submission" date="2023-02" db="EMBL/GenBank/DDBJ databases">
        <title>Identification and recombinant expression of a fungal hydrolase from Papiliotrema laurentii that hydrolyzes apple cutin and clears colloidal polyester polyurethane.</title>
        <authorList>
            <consortium name="DOE Joint Genome Institute"/>
            <person name="Roman V.A."/>
            <person name="Bojanowski C."/>
            <person name="Crable B.R."/>
            <person name="Wagner D.N."/>
            <person name="Hung C.S."/>
            <person name="Nadeau L.J."/>
            <person name="Schratz L."/>
            <person name="Haridas S."/>
            <person name="Pangilinan J."/>
            <person name="Lipzen A."/>
            <person name="Na H."/>
            <person name="Yan M."/>
            <person name="Ng V."/>
            <person name="Grigoriev I.V."/>
            <person name="Spatafora J.W."/>
            <person name="Barlow D."/>
            <person name="Biffinger J."/>
            <person name="Kelley-Loughnane N."/>
            <person name="Varaljay V.A."/>
            <person name="Crookes-Goodson W.J."/>
        </authorList>
    </citation>
    <scope>NUCLEOTIDE SEQUENCE</scope>
    <source>
        <strain evidence="2">5307AH</strain>
    </source>
</reference>
<protein>
    <submittedName>
        <fullName evidence="2">Uncharacterized protein</fullName>
    </submittedName>
</protein>
<feature type="region of interest" description="Disordered" evidence="1">
    <location>
        <begin position="83"/>
        <end position="130"/>
    </location>
</feature>
<gene>
    <name evidence="2" type="ORF">DB88DRAFT_512747</name>
</gene>
<keyword evidence="3" id="KW-1185">Reference proteome</keyword>
<comment type="caution">
    <text evidence="2">The sequence shown here is derived from an EMBL/GenBank/DDBJ whole genome shotgun (WGS) entry which is preliminary data.</text>
</comment>
<feature type="compositionally biased region" description="Low complexity" evidence="1">
    <location>
        <begin position="316"/>
        <end position="332"/>
    </location>
</feature>